<dbReference type="EMBL" id="JANBUN010000213">
    <property type="protein sequence ID" value="KAJ2805762.1"/>
    <property type="molecule type" value="Genomic_DNA"/>
</dbReference>
<proteinExistence type="predicted"/>
<keyword evidence="2" id="KW-1185">Reference proteome</keyword>
<gene>
    <name evidence="1" type="ORF">H4R21_001134</name>
</gene>
<protein>
    <submittedName>
        <fullName evidence="1">Uncharacterized protein</fullName>
    </submittedName>
</protein>
<dbReference type="Proteomes" id="UP001140087">
    <property type="component" value="Unassembled WGS sequence"/>
</dbReference>
<accession>A0ACC1LCQ4</accession>
<sequence>MSLPGADALIAKAKALVREAKRAGGASSQQDTLELQRTFEALAAAAFRADGWLGSPESMQAIEVLLFLVDEMLAERAASPLCECGVRCAALVLQSVPCGVAQICSQEADPTSACGMRIIDSCLARLVEVCDEAEKQVARATVTPDNEVAAAVHLALACTESIAVSLEKLSPGDDGLLRSQAIWRAALEDTNAIASYLVRAFECACRLFTHCTSAEVRRRPQLAAPAAALYKGAGRVMDHVAAVFSSEAHLCADTGRKRSLMERYCACALAAHQTIMGSPPQFKTVWKALCVVATSFTVASFDGLGMCVKVYSHSCDAVRVLTDQAVALLQRAGDLADAKLQRRVKGLFAFVRFIVFQMPSLLARIRGAVAADDGGESGVVPGAMAMLDTVFGELATEHMRVTMPESLSSMIHQLVATVCTKFAVSLLTSFPQPLLRYLDALRDYRYGPATLHARGPDLPLIEGVRRTSANREILRIATANVGAFAAGYQELLLTHPVPILMALAMSADCDVVSVFAATTGAGAIHSEQCLAAAEYERLASAVAQCVVSVATPELFAHWETAAMQTVCQAPPGSVGAHIVADAWGLLASTAVQPDALLSTVFGVVEAAVAEPQRVSETARRLLCRVVRCFAAKCSGRDLDRSLGDLCRRAVERSSASLGTLELCARNIASGVFTLERPAFQLAQFAGSFAAADWSHPSMAPAAAALQAVFGHLLGEGMAWVVRHQAHVQIIRIATESANQSIAEALVPESQQTSLVRFITRVPGGDEMASADERAAVYRSAFASLCWRAPGPDRIRLNGHPNGHTNGKHVTLPGPAPALLDAIGVLRRQLATAAHSALPASAREAVRAELALLAREMAQFG</sequence>
<name>A0ACC1LCQ4_9FUNG</name>
<comment type="caution">
    <text evidence="1">The sequence shown here is derived from an EMBL/GenBank/DDBJ whole genome shotgun (WGS) entry which is preliminary data.</text>
</comment>
<organism evidence="1 2">
    <name type="scientific">Coemansia helicoidea</name>
    <dbReference type="NCBI Taxonomy" id="1286919"/>
    <lineage>
        <taxon>Eukaryota</taxon>
        <taxon>Fungi</taxon>
        <taxon>Fungi incertae sedis</taxon>
        <taxon>Zoopagomycota</taxon>
        <taxon>Kickxellomycotina</taxon>
        <taxon>Kickxellomycetes</taxon>
        <taxon>Kickxellales</taxon>
        <taxon>Kickxellaceae</taxon>
        <taxon>Coemansia</taxon>
    </lineage>
</organism>
<evidence type="ECO:0000313" key="1">
    <source>
        <dbReference type="EMBL" id="KAJ2805762.1"/>
    </source>
</evidence>
<reference evidence="1" key="1">
    <citation type="submission" date="2022-07" db="EMBL/GenBank/DDBJ databases">
        <title>Phylogenomic reconstructions and comparative analyses of Kickxellomycotina fungi.</title>
        <authorList>
            <person name="Reynolds N.K."/>
            <person name="Stajich J.E."/>
            <person name="Barry K."/>
            <person name="Grigoriev I.V."/>
            <person name="Crous P."/>
            <person name="Smith M.E."/>
        </authorList>
    </citation>
    <scope>NUCLEOTIDE SEQUENCE</scope>
    <source>
        <strain evidence="1">BCRC 34780</strain>
    </source>
</reference>
<evidence type="ECO:0000313" key="2">
    <source>
        <dbReference type="Proteomes" id="UP001140087"/>
    </source>
</evidence>